<evidence type="ECO:0000256" key="5">
    <source>
        <dbReference type="ARBA" id="ARBA00022840"/>
    </source>
</evidence>
<dbReference type="InterPro" id="IPR018490">
    <property type="entry name" value="cNMP-bd_dom_sf"/>
</dbReference>
<organism evidence="10 11">
    <name type="scientific">Roseiconus nitratireducens</name>
    <dbReference type="NCBI Taxonomy" id="2605748"/>
    <lineage>
        <taxon>Bacteria</taxon>
        <taxon>Pseudomonadati</taxon>
        <taxon>Planctomycetota</taxon>
        <taxon>Planctomycetia</taxon>
        <taxon>Pirellulales</taxon>
        <taxon>Pirellulaceae</taxon>
        <taxon>Roseiconus</taxon>
    </lineage>
</organism>
<dbReference type="PANTHER" id="PTHR43289">
    <property type="entry name" value="MITOGEN-ACTIVATED PROTEIN KINASE KINASE KINASE 20-RELATED"/>
    <property type="match status" value="1"/>
</dbReference>
<dbReference type="PANTHER" id="PTHR43289:SF6">
    <property type="entry name" value="SERINE_THREONINE-PROTEIN KINASE NEKL-3"/>
    <property type="match status" value="1"/>
</dbReference>
<keyword evidence="4 10" id="KW-0418">Kinase</keyword>
<evidence type="ECO:0000256" key="3">
    <source>
        <dbReference type="ARBA" id="ARBA00022741"/>
    </source>
</evidence>
<reference evidence="10 11" key="1">
    <citation type="submission" date="2019-08" db="EMBL/GenBank/DDBJ databases">
        <authorList>
            <person name="Dhanesh K."/>
            <person name="Kumar G."/>
            <person name="Sasikala C."/>
            <person name="Venkata Ramana C."/>
        </authorList>
    </citation>
    <scope>NUCLEOTIDE SEQUENCE [LARGE SCALE GENOMIC DNA]</scope>
    <source>
        <strain evidence="10 11">JC645</strain>
    </source>
</reference>
<dbReference type="InterPro" id="IPR017441">
    <property type="entry name" value="Protein_kinase_ATP_BS"/>
</dbReference>
<dbReference type="SMART" id="SM00220">
    <property type="entry name" value="S_TKc"/>
    <property type="match status" value="1"/>
</dbReference>
<evidence type="ECO:0000256" key="7">
    <source>
        <dbReference type="PROSITE-ProRule" id="PRU10141"/>
    </source>
</evidence>
<evidence type="ECO:0000259" key="9">
    <source>
        <dbReference type="PROSITE" id="PS50042"/>
    </source>
</evidence>
<dbReference type="PROSITE" id="PS50011">
    <property type="entry name" value="PROTEIN_KINASE_DOM"/>
    <property type="match status" value="1"/>
</dbReference>
<evidence type="ECO:0000256" key="2">
    <source>
        <dbReference type="ARBA" id="ARBA00022679"/>
    </source>
</evidence>
<dbReference type="Gene3D" id="2.60.120.10">
    <property type="entry name" value="Jelly Rolls"/>
    <property type="match status" value="1"/>
</dbReference>
<dbReference type="Pfam" id="PF00069">
    <property type="entry name" value="Pkinase"/>
    <property type="match status" value="1"/>
</dbReference>
<feature type="binding site" evidence="7">
    <location>
        <position position="262"/>
    </location>
    <ligand>
        <name>ATP</name>
        <dbReference type="ChEBI" id="CHEBI:30616"/>
    </ligand>
</feature>
<evidence type="ECO:0000256" key="4">
    <source>
        <dbReference type="ARBA" id="ARBA00022777"/>
    </source>
</evidence>
<dbReference type="SUPFAM" id="SSF51206">
    <property type="entry name" value="cAMP-binding domain-like"/>
    <property type="match status" value="1"/>
</dbReference>
<protein>
    <submittedName>
        <fullName evidence="10">Protein kinase</fullName>
    </submittedName>
</protein>
<evidence type="ECO:0000256" key="6">
    <source>
        <dbReference type="ARBA" id="ARBA00022992"/>
    </source>
</evidence>
<accession>A0A5M6DCY9</accession>
<proteinExistence type="predicted"/>
<dbReference type="RefSeq" id="WP_150076696.1">
    <property type="nucleotide sequence ID" value="NZ_VWOX01000006.1"/>
</dbReference>
<name>A0A5M6DCY9_9BACT</name>
<keyword evidence="5 7" id="KW-0067">ATP-binding</keyword>
<dbReference type="Pfam" id="PF00027">
    <property type="entry name" value="cNMP_binding"/>
    <property type="match status" value="1"/>
</dbReference>
<dbReference type="GO" id="GO:0004674">
    <property type="term" value="F:protein serine/threonine kinase activity"/>
    <property type="evidence" value="ECO:0007669"/>
    <property type="project" value="TreeGrafter"/>
</dbReference>
<gene>
    <name evidence="10" type="ORF">FYK55_12115</name>
</gene>
<evidence type="ECO:0000313" key="10">
    <source>
        <dbReference type="EMBL" id="KAA5543035.1"/>
    </source>
</evidence>
<dbReference type="GO" id="GO:0030553">
    <property type="term" value="F:cGMP binding"/>
    <property type="evidence" value="ECO:0007669"/>
    <property type="project" value="UniProtKB-KW"/>
</dbReference>
<dbReference type="PROSITE" id="PS00108">
    <property type="entry name" value="PROTEIN_KINASE_ST"/>
    <property type="match status" value="1"/>
</dbReference>
<dbReference type="PROSITE" id="PS50042">
    <property type="entry name" value="CNMP_BINDING_3"/>
    <property type="match status" value="1"/>
</dbReference>
<dbReference type="SUPFAM" id="SSF56112">
    <property type="entry name" value="Protein kinase-like (PK-like)"/>
    <property type="match status" value="1"/>
</dbReference>
<comment type="caution">
    <text evidence="10">The sequence shown here is derived from an EMBL/GenBank/DDBJ whole genome shotgun (WGS) entry which is preliminary data.</text>
</comment>
<dbReference type="InterPro" id="IPR000595">
    <property type="entry name" value="cNMP-bd_dom"/>
</dbReference>
<dbReference type="AlphaFoldDB" id="A0A5M6DCY9"/>
<keyword evidence="2" id="KW-0808">Transferase</keyword>
<feature type="domain" description="Protein kinase" evidence="8">
    <location>
        <begin position="233"/>
        <end position="491"/>
    </location>
</feature>
<keyword evidence="6" id="KW-0142">cGMP-binding</keyword>
<dbReference type="InterPro" id="IPR000719">
    <property type="entry name" value="Prot_kinase_dom"/>
</dbReference>
<dbReference type="InterPro" id="IPR008271">
    <property type="entry name" value="Ser/Thr_kinase_AS"/>
</dbReference>
<keyword evidence="3 7" id="KW-0547">Nucleotide-binding</keyword>
<evidence type="ECO:0000313" key="11">
    <source>
        <dbReference type="Proteomes" id="UP000324479"/>
    </source>
</evidence>
<dbReference type="Gene3D" id="1.10.510.10">
    <property type="entry name" value="Transferase(Phosphotransferase) domain 1"/>
    <property type="match status" value="1"/>
</dbReference>
<dbReference type="SMART" id="SM00100">
    <property type="entry name" value="cNMP"/>
    <property type="match status" value="1"/>
</dbReference>
<keyword evidence="1" id="KW-0140">cGMP</keyword>
<dbReference type="InterPro" id="IPR014710">
    <property type="entry name" value="RmlC-like_jellyroll"/>
</dbReference>
<sequence length="507" mass="55003">MNLTRDAQAAAQIDAICDAVEAEFRAGELVSDQQWSSRAEDWLSRVEPKRRDWLSQELQALRDDLIGQSTNAESASGGVIPKGVAVSTWRAVHSCPALQDLTFNARSQLATQMQPAAFDADQSLLRAGSPAPGLFLLTEGSVEVICGEGPDRQVIDVDGPGGVLGEMSLLTGYPCSADVRAASPVKALFLPAPALRQLRETRDEFDLAFSRLVSQRLGARHRDALCGKNLHGYLLQRCVGTGAMGVVYRAEQVSDRTTVALKMLRHRFVASPNVVNRFQQEAALLQRLQHDNIISLRDHFVAFHTRFIALDYYDGADLRSVLSQLGAIPGATARAILGQIAAGLRHAHQCGVLHLDLKPANVLVNRAGHIAITDFGLSRLVGAEQTDRTLVGTPAYMPPEQFLMTDIGAHCDWYAFGCVAAELLSGNRLFDANQSSALLDQKFQPPESGRFGSSTDEALAECIRSALQPVIADRRLDLGHIAAWSRPVPELTSRLAESSFQPPDTVG</sequence>
<dbReference type="CDD" id="cd14014">
    <property type="entry name" value="STKc_PknB_like"/>
    <property type="match status" value="1"/>
</dbReference>
<evidence type="ECO:0000259" key="8">
    <source>
        <dbReference type="PROSITE" id="PS50011"/>
    </source>
</evidence>
<dbReference type="InterPro" id="IPR011009">
    <property type="entry name" value="Kinase-like_dom_sf"/>
</dbReference>
<evidence type="ECO:0000256" key="1">
    <source>
        <dbReference type="ARBA" id="ARBA00022535"/>
    </source>
</evidence>
<dbReference type="EMBL" id="VWOX01000006">
    <property type="protein sequence ID" value="KAA5543035.1"/>
    <property type="molecule type" value="Genomic_DNA"/>
</dbReference>
<feature type="domain" description="Cyclic nucleotide-binding" evidence="9">
    <location>
        <begin position="97"/>
        <end position="198"/>
    </location>
</feature>
<dbReference type="GO" id="GO:0005524">
    <property type="term" value="F:ATP binding"/>
    <property type="evidence" value="ECO:0007669"/>
    <property type="project" value="UniProtKB-UniRule"/>
</dbReference>
<keyword evidence="11" id="KW-1185">Reference proteome</keyword>
<dbReference type="Gene3D" id="3.30.200.20">
    <property type="entry name" value="Phosphorylase Kinase, domain 1"/>
    <property type="match status" value="1"/>
</dbReference>
<dbReference type="CDD" id="cd00038">
    <property type="entry name" value="CAP_ED"/>
    <property type="match status" value="1"/>
</dbReference>
<dbReference type="PROSITE" id="PS00107">
    <property type="entry name" value="PROTEIN_KINASE_ATP"/>
    <property type="match status" value="1"/>
</dbReference>
<dbReference type="Proteomes" id="UP000324479">
    <property type="component" value="Unassembled WGS sequence"/>
</dbReference>